<dbReference type="GO" id="GO:0003723">
    <property type="term" value="F:RNA binding"/>
    <property type="evidence" value="ECO:0007669"/>
    <property type="project" value="InterPro"/>
</dbReference>
<organism evidence="2 3">
    <name type="scientific">Nocardioides kongjuensis</name>
    <dbReference type="NCBI Taxonomy" id="349522"/>
    <lineage>
        <taxon>Bacteria</taxon>
        <taxon>Bacillati</taxon>
        <taxon>Actinomycetota</taxon>
        <taxon>Actinomycetes</taxon>
        <taxon>Propionibacteriales</taxon>
        <taxon>Nocardioidaceae</taxon>
        <taxon>Nocardioides</taxon>
    </lineage>
</organism>
<reference evidence="2 3" key="1">
    <citation type="submission" date="2020-07" db="EMBL/GenBank/DDBJ databases">
        <title>Sequencing the genomes of 1000 actinobacteria strains.</title>
        <authorList>
            <person name="Klenk H.-P."/>
        </authorList>
    </citation>
    <scope>NUCLEOTIDE SEQUENCE [LARGE SCALE GENOMIC DNA]</scope>
    <source>
        <strain evidence="2 3">DSM 19082</strain>
    </source>
</reference>
<dbReference type="RefSeq" id="WP_179725712.1">
    <property type="nucleotide sequence ID" value="NZ_BAABEF010000001.1"/>
</dbReference>
<dbReference type="InterPro" id="IPR029016">
    <property type="entry name" value="GAF-like_dom_sf"/>
</dbReference>
<dbReference type="SMART" id="SM01012">
    <property type="entry name" value="ANTAR"/>
    <property type="match status" value="1"/>
</dbReference>
<feature type="domain" description="ANTAR" evidence="1">
    <location>
        <begin position="173"/>
        <end position="228"/>
    </location>
</feature>
<evidence type="ECO:0000313" key="3">
    <source>
        <dbReference type="Proteomes" id="UP000582231"/>
    </source>
</evidence>
<evidence type="ECO:0000259" key="1">
    <source>
        <dbReference type="SMART" id="SM01012"/>
    </source>
</evidence>
<proteinExistence type="predicted"/>
<sequence>MTTTTQILAAIRARHRDGKPLTDELCIDCAQSLRLAGVGMTLMNAAGHQAVIGTSGAVASRLEEIQFDLGEGPSVDASRYDRTVGSDDLGDGVLLRWPAFAPAALAAGISAVTAVPLSVGGVRLGSLSMYRSTPGRLDVQQQTAAQAYGGAAVVVLLHLQDRIPSVDLTRDALHPDLGAPVAHRAEIHQATGFLSVKASVGMTEALLLLRAHAFAADRSLLDVARDVLAGRLRIHPEESEDD</sequence>
<name>A0A852RDK8_9ACTN</name>
<gene>
    <name evidence="2" type="ORF">BJ958_000871</name>
</gene>
<dbReference type="Gene3D" id="3.30.450.40">
    <property type="match status" value="1"/>
</dbReference>
<dbReference type="EMBL" id="JACCBF010000001">
    <property type="protein sequence ID" value="NYD29325.1"/>
    <property type="molecule type" value="Genomic_DNA"/>
</dbReference>
<keyword evidence="3" id="KW-1185">Reference proteome</keyword>
<accession>A0A852RDK8</accession>
<dbReference type="AlphaFoldDB" id="A0A852RDK8"/>
<dbReference type="Pfam" id="PF03861">
    <property type="entry name" value="ANTAR"/>
    <property type="match status" value="1"/>
</dbReference>
<dbReference type="SUPFAM" id="SSF55781">
    <property type="entry name" value="GAF domain-like"/>
    <property type="match status" value="1"/>
</dbReference>
<evidence type="ECO:0000313" key="2">
    <source>
        <dbReference type="EMBL" id="NYD29325.1"/>
    </source>
</evidence>
<comment type="caution">
    <text evidence="2">The sequence shown here is derived from an EMBL/GenBank/DDBJ whole genome shotgun (WGS) entry which is preliminary data.</text>
</comment>
<protein>
    <recommendedName>
        <fullName evidence="1">ANTAR domain-containing protein</fullName>
    </recommendedName>
</protein>
<dbReference type="Proteomes" id="UP000582231">
    <property type="component" value="Unassembled WGS sequence"/>
</dbReference>
<dbReference type="InterPro" id="IPR005561">
    <property type="entry name" value="ANTAR"/>
</dbReference>